<evidence type="ECO:0008006" key="12">
    <source>
        <dbReference type="Google" id="ProtNLM"/>
    </source>
</evidence>
<dbReference type="CDD" id="cd11758">
    <property type="entry name" value="SH3_CRK_N"/>
    <property type="match status" value="1"/>
</dbReference>
<protein>
    <recommendedName>
        <fullName evidence="12">Adapter molecule Crk</fullName>
    </recommendedName>
</protein>
<keyword evidence="2 6" id="KW-0728">SH3 domain</keyword>
<dbReference type="GO" id="GO:0005737">
    <property type="term" value="C:cytoplasm"/>
    <property type="evidence" value="ECO:0007669"/>
    <property type="project" value="TreeGrafter"/>
</dbReference>
<dbReference type="Gene3D" id="3.30.505.10">
    <property type="entry name" value="SH2 domain"/>
    <property type="match status" value="1"/>
</dbReference>
<evidence type="ECO:0000313" key="11">
    <source>
        <dbReference type="Proteomes" id="UP000318571"/>
    </source>
</evidence>
<dbReference type="InterPro" id="IPR035458">
    <property type="entry name" value="CRK_SH3_C"/>
</dbReference>
<name>A0A553NZI9_TIGCA</name>
<dbReference type="STRING" id="6832.A0A553NZI9"/>
<accession>A0A553NZI9</accession>
<evidence type="ECO:0000256" key="6">
    <source>
        <dbReference type="PROSITE-ProRule" id="PRU00192"/>
    </source>
</evidence>
<dbReference type="PANTHER" id="PTHR19969">
    <property type="entry name" value="SH2-SH3 ADAPTOR PROTEIN-RELATED"/>
    <property type="match status" value="1"/>
</dbReference>
<feature type="domain" description="SH3" evidence="9">
    <location>
        <begin position="187"/>
        <end position="248"/>
    </location>
</feature>
<dbReference type="AlphaFoldDB" id="A0A553NZI9"/>
<dbReference type="GO" id="GO:0048468">
    <property type="term" value="P:cell development"/>
    <property type="evidence" value="ECO:0007669"/>
    <property type="project" value="UniProtKB-ARBA"/>
</dbReference>
<dbReference type="Proteomes" id="UP000318571">
    <property type="component" value="Chromosome 9"/>
</dbReference>
<evidence type="ECO:0000259" key="9">
    <source>
        <dbReference type="PROSITE" id="PS50002"/>
    </source>
</evidence>
<evidence type="ECO:0000256" key="7">
    <source>
        <dbReference type="SAM" id="MobiDB-lite"/>
    </source>
</evidence>
<dbReference type="GO" id="GO:0016477">
    <property type="term" value="P:cell migration"/>
    <property type="evidence" value="ECO:0007669"/>
    <property type="project" value="TreeGrafter"/>
</dbReference>
<dbReference type="SMART" id="SM00252">
    <property type="entry name" value="SH2"/>
    <property type="match status" value="1"/>
</dbReference>
<comment type="caution">
    <text evidence="10">The sequence shown here is derived from an EMBL/GenBank/DDBJ whole genome shotgun (WGS) entry which is preliminary data.</text>
</comment>
<organism evidence="10 11">
    <name type="scientific">Tigriopus californicus</name>
    <name type="common">Marine copepod</name>
    <dbReference type="NCBI Taxonomy" id="6832"/>
    <lineage>
        <taxon>Eukaryota</taxon>
        <taxon>Metazoa</taxon>
        <taxon>Ecdysozoa</taxon>
        <taxon>Arthropoda</taxon>
        <taxon>Crustacea</taxon>
        <taxon>Multicrustacea</taxon>
        <taxon>Hexanauplia</taxon>
        <taxon>Copepoda</taxon>
        <taxon>Harpacticoida</taxon>
        <taxon>Harpacticidae</taxon>
        <taxon>Tigriopus</taxon>
    </lineage>
</organism>
<dbReference type="Pfam" id="PF00018">
    <property type="entry name" value="SH3_1"/>
    <property type="match status" value="1"/>
</dbReference>
<dbReference type="InterPro" id="IPR036028">
    <property type="entry name" value="SH3-like_dom_sf"/>
</dbReference>
<dbReference type="InterPro" id="IPR000980">
    <property type="entry name" value="SH2"/>
</dbReference>
<evidence type="ECO:0000259" key="8">
    <source>
        <dbReference type="PROSITE" id="PS50001"/>
    </source>
</evidence>
<evidence type="ECO:0000256" key="1">
    <source>
        <dbReference type="ARBA" id="ARBA00009756"/>
    </source>
</evidence>
<dbReference type="Pfam" id="PF07653">
    <property type="entry name" value="SH3_2"/>
    <property type="match status" value="1"/>
</dbReference>
<dbReference type="OMA" id="NGMYKAE"/>
<dbReference type="GO" id="GO:1902531">
    <property type="term" value="P:regulation of intracellular signal transduction"/>
    <property type="evidence" value="ECO:0007669"/>
    <property type="project" value="UniProtKB-ARBA"/>
</dbReference>
<dbReference type="PRINTS" id="PR00452">
    <property type="entry name" value="SH3DOMAIN"/>
</dbReference>
<dbReference type="InterPro" id="IPR051184">
    <property type="entry name" value="Tyrosine-phos_adapter"/>
</dbReference>
<evidence type="ECO:0000256" key="4">
    <source>
        <dbReference type="ARBA" id="ARBA00022999"/>
    </source>
</evidence>
<keyword evidence="3" id="KW-0677">Repeat</keyword>
<feature type="region of interest" description="Disordered" evidence="7">
    <location>
        <begin position="157"/>
        <end position="176"/>
    </location>
</feature>
<comment type="similarity">
    <text evidence="1">Belongs to the CRK family.</text>
</comment>
<keyword evidence="11" id="KW-1185">Reference proteome</keyword>
<keyword evidence="4 5" id="KW-0727">SH2 domain</keyword>
<dbReference type="SUPFAM" id="SSF50044">
    <property type="entry name" value="SH3-domain"/>
    <property type="match status" value="2"/>
</dbReference>
<evidence type="ECO:0000313" key="10">
    <source>
        <dbReference type="EMBL" id="TRY70859.1"/>
    </source>
</evidence>
<evidence type="ECO:0000256" key="5">
    <source>
        <dbReference type="PROSITE-ProRule" id="PRU00191"/>
    </source>
</evidence>
<dbReference type="CDD" id="cd09926">
    <property type="entry name" value="SH2_CRK_like"/>
    <property type="match status" value="1"/>
</dbReference>
<dbReference type="PROSITE" id="PS50002">
    <property type="entry name" value="SH3"/>
    <property type="match status" value="2"/>
</dbReference>
<proteinExistence type="inferred from homology"/>
<feature type="domain" description="SH2" evidence="8">
    <location>
        <begin position="1"/>
        <end position="88"/>
    </location>
</feature>
<dbReference type="PROSITE" id="PS50001">
    <property type="entry name" value="SH2"/>
    <property type="match status" value="1"/>
</dbReference>
<dbReference type="SUPFAM" id="SSF55550">
    <property type="entry name" value="SH2 domain"/>
    <property type="match status" value="1"/>
</dbReference>
<dbReference type="PANTHER" id="PTHR19969:SF5">
    <property type="entry name" value="CRK-LIKE PROTEIN"/>
    <property type="match status" value="1"/>
</dbReference>
<dbReference type="Gene3D" id="2.30.30.40">
    <property type="entry name" value="SH3 Domains"/>
    <property type="match status" value="2"/>
</dbReference>
<feature type="domain" description="SH3" evidence="9">
    <location>
        <begin position="90"/>
        <end position="150"/>
    </location>
</feature>
<dbReference type="EMBL" id="VCGU01000009">
    <property type="protein sequence ID" value="TRY70859.1"/>
    <property type="molecule type" value="Genomic_DNA"/>
</dbReference>
<sequence>MSRQDATDLLMAEREGGVFLVRDSATIQGDYVLCVREDNKVSHYIINKIQQGEQTRYRIGEQMFTDLPALLNFYKVHYLDTTPLIRPAPKRVEKVMGKYDFEGNDPDDLPFRKGEILTVVSKDEEQWWTARNSLGQTGSIPLPYICKADDLPFKNGGATPAKSQTNHITSTDRHQPTMVKPSSIQRKLPAYARVKQARVPNAYDKTALRLEVGDVVKVTKMTINGQWEGELNGKVGHFPFTHVEFIESSDSGIEEHS</sequence>
<dbReference type="GO" id="GO:0007167">
    <property type="term" value="P:enzyme-linked receptor protein signaling pathway"/>
    <property type="evidence" value="ECO:0007669"/>
    <property type="project" value="TreeGrafter"/>
</dbReference>
<reference evidence="10 11" key="1">
    <citation type="journal article" date="2018" name="Nat. Ecol. Evol.">
        <title>Genomic signatures of mitonuclear coevolution across populations of Tigriopus californicus.</title>
        <authorList>
            <person name="Barreto F.S."/>
            <person name="Watson E.T."/>
            <person name="Lima T.G."/>
            <person name="Willett C.S."/>
            <person name="Edmands S."/>
            <person name="Li W."/>
            <person name="Burton R.S."/>
        </authorList>
    </citation>
    <scope>NUCLEOTIDE SEQUENCE [LARGE SCALE GENOMIC DNA]</scope>
    <source>
        <strain evidence="10 11">San Diego</strain>
    </source>
</reference>
<dbReference type="CDD" id="cd11759">
    <property type="entry name" value="SH3_CRK_C"/>
    <property type="match status" value="1"/>
</dbReference>
<dbReference type="InterPro" id="IPR036860">
    <property type="entry name" value="SH2_dom_sf"/>
</dbReference>
<dbReference type="InterPro" id="IPR035457">
    <property type="entry name" value="CRK_SH3_N"/>
</dbReference>
<evidence type="ECO:0000256" key="3">
    <source>
        <dbReference type="ARBA" id="ARBA00022737"/>
    </source>
</evidence>
<gene>
    <name evidence="10" type="ORF">TCAL_05450</name>
</gene>
<dbReference type="InterPro" id="IPR001452">
    <property type="entry name" value="SH3_domain"/>
</dbReference>
<dbReference type="SMART" id="SM00326">
    <property type="entry name" value="SH3"/>
    <property type="match status" value="2"/>
</dbReference>
<dbReference type="GO" id="GO:0035591">
    <property type="term" value="F:signaling adaptor activity"/>
    <property type="evidence" value="ECO:0007669"/>
    <property type="project" value="TreeGrafter"/>
</dbReference>
<dbReference type="Pfam" id="PF00017">
    <property type="entry name" value="SH2"/>
    <property type="match status" value="1"/>
</dbReference>
<evidence type="ECO:0000256" key="2">
    <source>
        <dbReference type="ARBA" id="ARBA00022443"/>
    </source>
</evidence>
<dbReference type="GO" id="GO:0030971">
    <property type="term" value="F:receptor tyrosine kinase binding"/>
    <property type="evidence" value="ECO:0007669"/>
    <property type="project" value="TreeGrafter"/>
</dbReference>
<dbReference type="PRINTS" id="PR00401">
    <property type="entry name" value="SH2DOMAIN"/>
</dbReference>